<evidence type="ECO:0000256" key="1">
    <source>
        <dbReference type="PROSITE-ProRule" id="PRU00042"/>
    </source>
</evidence>
<gene>
    <name evidence="3" type="ORF">SmJEL517_g04118</name>
</gene>
<dbReference type="FunFam" id="3.30.160.60:FF:001818">
    <property type="entry name" value="GDNF-inducible zinc finger protein 1 isoform X1"/>
    <property type="match status" value="1"/>
</dbReference>
<dbReference type="AlphaFoldDB" id="A0A507C5S0"/>
<keyword evidence="1" id="KW-0862">Zinc</keyword>
<dbReference type="RefSeq" id="XP_031023952.1">
    <property type="nucleotide sequence ID" value="XM_031170046.1"/>
</dbReference>
<dbReference type="InterPro" id="IPR036236">
    <property type="entry name" value="Znf_C2H2_sf"/>
</dbReference>
<name>A0A507C5S0_9FUNG</name>
<evidence type="ECO:0000259" key="2">
    <source>
        <dbReference type="PROSITE" id="PS50157"/>
    </source>
</evidence>
<protein>
    <recommendedName>
        <fullName evidence="2">C2H2-type domain-containing protein</fullName>
    </recommendedName>
</protein>
<keyword evidence="4" id="KW-1185">Reference proteome</keyword>
<accession>A0A507C5S0</accession>
<feature type="domain" description="C2H2-type" evidence="2">
    <location>
        <begin position="10"/>
        <end position="37"/>
    </location>
</feature>
<reference evidence="3 4" key="1">
    <citation type="journal article" date="2019" name="Sci. Rep.">
        <title>Comparative genomics of chytrid fungi reveal insights into the obligate biotrophic and pathogenic lifestyle of Synchytrium endobioticum.</title>
        <authorList>
            <person name="van de Vossenberg B.T.L.H."/>
            <person name="Warris S."/>
            <person name="Nguyen H.D.T."/>
            <person name="van Gent-Pelzer M.P.E."/>
            <person name="Joly D.L."/>
            <person name="van de Geest H.C."/>
            <person name="Bonants P.J.M."/>
            <person name="Smith D.S."/>
            <person name="Levesque C.A."/>
            <person name="van der Lee T.A.J."/>
        </authorList>
    </citation>
    <scope>NUCLEOTIDE SEQUENCE [LARGE SCALE GENOMIC DNA]</scope>
    <source>
        <strain evidence="3 4">JEL517</strain>
    </source>
</reference>
<comment type="caution">
    <text evidence="3">The sequence shown here is derived from an EMBL/GenBank/DDBJ whole genome shotgun (WGS) entry which is preliminary data.</text>
</comment>
<dbReference type="OrthoDB" id="8922241at2759"/>
<dbReference type="PROSITE" id="PS00028">
    <property type="entry name" value="ZINC_FINGER_C2H2_1"/>
    <property type="match status" value="1"/>
</dbReference>
<sequence length="50" mass="5774">MIVHTTTVDFTCDLCGRGFKRHTDLKRHERIHAGTVSRTCVMFPLSFFFG</sequence>
<dbReference type="GeneID" id="42005343"/>
<dbReference type="InterPro" id="IPR013087">
    <property type="entry name" value="Znf_C2H2_type"/>
</dbReference>
<evidence type="ECO:0000313" key="4">
    <source>
        <dbReference type="Proteomes" id="UP000319731"/>
    </source>
</evidence>
<keyword evidence="1" id="KW-0479">Metal-binding</keyword>
<dbReference type="Proteomes" id="UP000319731">
    <property type="component" value="Unassembled WGS sequence"/>
</dbReference>
<dbReference type="Pfam" id="PF00096">
    <property type="entry name" value="zf-C2H2"/>
    <property type="match status" value="1"/>
</dbReference>
<dbReference type="SUPFAM" id="SSF57667">
    <property type="entry name" value="beta-beta-alpha zinc fingers"/>
    <property type="match status" value="1"/>
</dbReference>
<dbReference type="Gene3D" id="3.30.160.60">
    <property type="entry name" value="Classic Zinc Finger"/>
    <property type="match status" value="1"/>
</dbReference>
<organism evidence="3 4">
    <name type="scientific">Synchytrium microbalum</name>
    <dbReference type="NCBI Taxonomy" id="1806994"/>
    <lineage>
        <taxon>Eukaryota</taxon>
        <taxon>Fungi</taxon>
        <taxon>Fungi incertae sedis</taxon>
        <taxon>Chytridiomycota</taxon>
        <taxon>Chytridiomycota incertae sedis</taxon>
        <taxon>Chytridiomycetes</taxon>
        <taxon>Synchytriales</taxon>
        <taxon>Synchytriaceae</taxon>
        <taxon>Synchytrium</taxon>
    </lineage>
</organism>
<dbReference type="EMBL" id="QEAO01000026">
    <property type="protein sequence ID" value="TPX32815.1"/>
    <property type="molecule type" value="Genomic_DNA"/>
</dbReference>
<proteinExistence type="predicted"/>
<keyword evidence="1" id="KW-0863">Zinc-finger</keyword>
<dbReference type="GO" id="GO:0008270">
    <property type="term" value="F:zinc ion binding"/>
    <property type="evidence" value="ECO:0007669"/>
    <property type="project" value="UniProtKB-KW"/>
</dbReference>
<dbReference type="PROSITE" id="PS50157">
    <property type="entry name" value="ZINC_FINGER_C2H2_2"/>
    <property type="match status" value="1"/>
</dbReference>
<dbReference type="SMART" id="SM00355">
    <property type="entry name" value="ZnF_C2H2"/>
    <property type="match status" value="1"/>
</dbReference>
<evidence type="ECO:0000313" key="3">
    <source>
        <dbReference type="EMBL" id="TPX32815.1"/>
    </source>
</evidence>